<dbReference type="CDD" id="cd00090">
    <property type="entry name" value="HTH_ARSR"/>
    <property type="match status" value="1"/>
</dbReference>
<sequence>LQNSQGLSSDEISNKTRITRGTVIHHINKLTDSGLIISQKNKYKLRTRNVNRLIKEIEEDVEETFKEMEKIAKKIDKQLR</sequence>
<gene>
    <name evidence="2" type="ORF">S01H1_83513</name>
</gene>
<accession>X0YEV7</accession>
<dbReference type="EMBL" id="BARS01056788">
    <property type="protein sequence ID" value="GAG45787.1"/>
    <property type="molecule type" value="Genomic_DNA"/>
</dbReference>
<evidence type="ECO:0000256" key="1">
    <source>
        <dbReference type="SAM" id="Coils"/>
    </source>
</evidence>
<dbReference type="InterPro" id="IPR036388">
    <property type="entry name" value="WH-like_DNA-bd_sf"/>
</dbReference>
<evidence type="ECO:0000313" key="2">
    <source>
        <dbReference type="EMBL" id="GAG45787.1"/>
    </source>
</evidence>
<feature type="coiled-coil region" evidence="1">
    <location>
        <begin position="40"/>
        <end position="74"/>
    </location>
</feature>
<organism evidence="2">
    <name type="scientific">marine sediment metagenome</name>
    <dbReference type="NCBI Taxonomy" id="412755"/>
    <lineage>
        <taxon>unclassified sequences</taxon>
        <taxon>metagenomes</taxon>
        <taxon>ecological metagenomes</taxon>
    </lineage>
</organism>
<proteinExistence type="predicted"/>
<dbReference type="SUPFAM" id="SSF46785">
    <property type="entry name" value="Winged helix' DNA-binding domain"/>
    <property type="match status" value="1"/>
</dbReference>
<dbReference type="Pfam" id="PF13412">
    <property type="entry name" value="HTH_24"/>
    <property type="match status" value="1"/>
</dbReference>
<comment type="caution">
    <text evidence="2">The sequence shown here is derived from an EMBL/GenBank/DDBJ whole genome shotgun (WGS) entry which is preliminary data.</text>
</comment>
<dbReference type="InterPro" id="IPR011991">
    <property type="entry name" value="ArsR-like_HTH"/>
</dbReference>
<dbReference type="InterPro" id="IPR036390">
    <property type="entry name" value="WH_DNA-bd_sf"/>
</dbReference>
<dbReference type="Gene3D" id="1.10.10.10">
    <property type="entry name" value="Winged helix-like DNA-binding domain superfamily/Winged helix DNA-binding domain"/>
    <property type="match status" value="1"/>
</dbReference>
<dbReference type="AlphaFoldDB" id="X0YEV7"/>
<keyword evidence="1" id="KW-0175">Coiled coil</keyword>
<evidence type="ECO:0008006" key="3">
    <source>
        <dbReference type="Google" id="ProtNLM"/>
    </source>
</evidence>
<name>X0YEV7_9ZZZZ</name>
<feature type="non-terminal residue" evidence="2">
    <location>
        <position position="1"/>
    </location>
</feature>
<reference evidence="2" key="1">
    <citation type="journal article" date="2014" name="Front. Microbiol.">
        <title>High frequency of phylogenetically diverse reductive dehalogenase-homologous genes in deep subseafloor sedimentary metagenomes.</title>
        <authorList>
            <person name="Kawai M."/>
            <person name="Futagami T."/>
            <person name="Toyoda A."/>
            <person name="Takaki Y."/>
            <person name="Nishi S."/>
            <person name="Hori S."/>
            <person name="Arai W."/>
            <person name="Tsubouchi T."/>
            <person name="Morono Y."/>
            <person name="Uchiyama I."/>
            <person name="Ito T."/>
            <person name="Fujiyama A."/>
            <person name="Inagaki F."/>
            <person name="Takami H."/>
        </authorList>
    </citation>
    <scope>NUCLEOTIDE SEQUENCE</scope>
    <source>
        <strain evidence="2">Expedition CK06-06</strain>
    </source>
</reference>
<protein>
    <recommendedName>
        <fullName evidence="3">HTH arsR-type domain-containing protein</fullName>
    </recommendedName>
</protein>